<dbReference type="Pfam" id="PF01421">
    <property type="entry name" value="Reprolysin"/>
    <property type="match status" value="1"/>
</dbReference>
<sequence length="121" mass="13646">MKSKLLDRRVCWISITLDHAVSFTLTKYTNYDNVQYNDHELSHNLGMDHDTPACKCGKEKMCTMAMGNKGLGKKWSDSSLNECNIAINNQDLDCLKEKQKTGKLEIVTSGDAKSNNLQVFI</sequence>
<dbReference type="EMBL" id="NCKV01004205">
    <property type="protein sequence ID" value="RWS24966.1"/>
    <property type="molecule type" value="Genomic_DNA"/>
</dbReference>
<dbReference type="Gene3D" id="3.40.390.10">
    <property type="entry name" value="Collagenase (Catalytic Domain)"/>
    <property type="match status" value="1"/>
</dbReference>
<proteinExistence type="predicted"/>
<dbReference type="GO" id="GO:0006508">
    <property type="term" value="P:proteolysis"/>
    <property type="evidence" value="ECO:0007669"/>
    <property type="project" value="InterPro"/>
</dbReference>
<dbReference type="OrthoDB" id="5951731at2759"/>
<dbReference type="InterPro" id="IPR001590">
    <property type="entry name" value="Peptidase_M12B"/>
</dbReference>
<dbReference type="Proteomes" id="UP000288716">
    <property type="component" value="Unassembled WGS sequence"/>
</dbReference>
<feature type="binding site" evidence="1">
    <location>
        <position position="49"/>
    </location>
    <ligand>
        <name>Zn(2+)</name>
        <dbReference type="ChEBI" id="CHEBI:29105"/>
        <note>catalytic</note>
    </ligand>
</feature>
<dbReference type="VEuPathDB" id="VectorBase:LDEU007074"/>
<dbReference type="InterPro" id="IPR024079">
    <property type="entry name" value="MetalloPept_cat_dom_sf"/>
</dbReference>
<comment type="caution">
    <text evidence="3">The sequence shown here is derived from an EMBL/GenBank/DDBJ whole genome shotgun (WGS) entry which is preliminary data.</text>
</comment>
<keyword evidence="4" id="KW-1185">Reference proteome</keyword>
<feature type="domain" description="Peptidase M12B" evidence="2">
    <location>
        <begin position="39"/>
        <end position="99"/>
    </location>
</feature>
<evidence type="ECO:0000313" key="4">
    <source>
        <dbReference type="Proteomes" id="UP000288716"/>
    </source>
</evidence>
<keyword evidence="1" id="KW-0862">Zinc</keyword>
<feature type="binding site" evidence="1">
    <location>
        <position position="39"/>
    </location>
    <ligand>
        <name>Zn(2+)</name>
        <dbReference type="ChEBI" id="CHEBI:29105"/>
        <note>catalytic</note>
    </ligand>
</feature>
<dbReference type="GO" id="GO:0004222">
    <property type="term" value="F:metalloendopeptidase activity"/>
    <property type="evidence" value="ECO:0007669"/>
    <property type="project" value="InterPro"/>
</dbReference>
<reference evidence="3 4" key="1">
    <citation type="journal article" date="2018" name="Gigascience">
        <title>Genomes of trombidid mites reveal novel predicted allergens and laterally-transferred genes associated with secondary metabolism.</title>
        <authorList>
            <person name="Dong X."/>
            <person name="Chaisiri K."/>
            <person name="Xia D."/>
            <person name="Armstrong S.D."/>
            <person name="Fang Y."/>
            <person name="Donnelly M.J."/>
            <person name="Kadowaki T."/>
            <person name="McGarry J.W."/>
            <person name="Darby A.C."/>
            <person name="Makepeace B.L."/>
        </authorList>
    </citation>
    <scope>NUCLEOTIDE SEQUENCE [LARGE SCALE GENOMIC DNA]</scope>
    <source>
        <strain evidence="3">UoL-UT</strain>
    </source>
</reference>
<accession>A0A443SBM9</accession>
<feature type="binding site" evidence="1">
    <location>
        <position position="43"/>
    </location>
    <ligand>
        <name>Zn(2+)</name>
        <dbReference type="ChEBI" id="CHEBI:29105"/>
        <note>catalytic</note>
    </ligand>
</feature>
<dbReference type="PROSITE" id="PS50215">
    <property type="entry name" value="ADAM_MEPRO"/>
    <property type="match status" value="1"/>
</dbReference>
<evidence type="ECO:0000259" key="2">
    <source>
        <dbReference type="PROSITE" id="PS50215"/>
    </source>
</evidence>
<feature type="active site" evidence="1">
    <location>
        <position position="40"/>
    </location>
</feature>
<organism evidence="3 4">
    <name type="scientific">Leptotrombidium deliense</name>
    <dbReference type="NCBI Taxonomy" id="299467"/>
    <lineage>
        <taxon>Eukaryota</taxon>
        <taxon>Metazoa</taxon>
        <taxon>Ecdysozoa</taxon>
        <taxon>Arthropoda</taxon>
        <taxon>Chelicerata</taxon>
        <taxon>Arachnida</taxon>
        <taxon>Acari</taxon>
        <taxon>Acariformes</taxon>
        <taxon>Trombidiformes</taxon>
        <taxon>Prostigmata</taxon>
        <taxon>Anystina</taxon>
        <taxon>Parasitengona</taxon>
        <taxon>Trombiculoidea</taxon>
        <taxon>Trombiculidae</taxon>
        <taxon>Leptotrombidium</taxon>
    </lineage>
</organism>
<comment type="caution">
    <text evidence="1">Lacks conserved residue(s) required for the propagation of feature annotation.</text>
</comment>
<dbReference type="GO" id="GO:0046872">
    <property type="term" value="F:metal ion binding"/>
    <property type="evidence" value="ECO:0007669"/>
    <property type="project" value="UniProtKB-KW"/>
</dbReference>
<dbReference type="SUPFAM" id="SSF55486">
    <property type="entry name" value="Metalloproteases ('zincins'), catalytic domain"/>
    <property type="match status" value="1"/>
</dbReference>
<evidence type="ECO:0000313" key="3">
    <source>
        <dbReference type="EMBL" id="RWS24966.1"/>
    </source>
</evidence>
<dbReference type="AlphaFoldDB" id="A0A443SBM9"/>
<keyword evidence="1" id="KW-0479">Metal-binding</keyword>
<gene>
    <name evidence="3" type="ORF">B4U80_14867</name>
</gene>
<protein>
    <recommendedName>
        <fullName evidence="2">Peptidase M12B domain-containing protein</fullName>
    </recommendedName>
</protein>
<evidence type="ECO:0000256" key="1">
    <source>
        <dbReference type="PROSITE-ProRule" id="PRU00276"/>
    </source>
</evidence>
<name>A0A443SBM9_9ACAR</name>